<feature type="transmembrane region" description="Helical" evidence="2">
    <location>
        <begin position="35"/>
        <end position="56"/>
    </location>
</feature>
<comment type="caution">
    <text evidence="4">The sequence shown here is derived from an EMBL/GenBank/DDBJ whole genome shotgun (WGS) entry which is preliminary data.</text>
</comment>
<dbReference type="SMART" id="SM00181">
    <property type="entry name" value="EGF"/>
    <property type="match status" value="1"/>
</dbReference>
<dbReference type="OrthoDB" id="10004137at2759"/>
<proteinExistence type="predicted"/>
<evidence type="ECO:0000256" key="2">
    <source>
        <dbReference type="SAM" id="Phobius"/>
    </source>
</evidence>
<dbReference type="CDD" id="cd00054">
    <property type="entry name" value="EGF_CA"/>
    <property type="match status" value="1"/>
</dbReference>
<protein>
    <recommendedName>
        <fullName evidence="3">EGF-like domain-containing protein</fullName>
    </recommendedName>
</protein>
<dbReference type="EMBL" id="CAJNOJ010000296">
    <property type="protein sequence ID" value="CAF1378365.1"/>
    <property type="molecule type" value="Genomic_DNA"/>
</dbReference>
<dbReference type="Proteomes" id="UP000663828">
    <property type="component" value="Unassembled WGS sequence"/>
</dbReference>
<comment type="caution">
    <text evidence="1">Lacks conserved residue(s) required for the propagation of feature annotation.</text>
</comment>
<keyword evidence="1" id="KW-0245">EGF-like domain</keyword>
<dbReference type="SUPFAM" id="SSF57196">
    <property type="entry name" value="EGF/Laminin"/>
    <property type="match status" value="1"/>
</dbReference>
<reference evidence="4" key="1">
    <citation type="submission" date="2021-02" db="EMBL/GenBank/DDBJ databases">
        <authorList>
            <person name="Nowell W R."/>
        </authorList>
    </citation>
    <scope>NUCLEOTIDE SEQUENCE</scope>
</reference>
<evidence type="ECO:0000259" key="3">
    <source>
        <dbReference type="PROSITE" id="PS50026"/>
    </source>
</evidence>
<dbReference type="InterPro" id="IPR000742">
    <property type="entry name" value="EGF"/>
</dbReference>
<keyword evidence="2" id="KW-1133">Transmembrane helix</keyword>
<gene>
    <name evidence="4" type="ORF">EDS130_LOCUS34779</name>
    <name evidence="5" type="ORF">XAT740_LOCUS59021</name>
</gene>
<evidence type="ECO:0000313" key="4">
    <source>
        <dbReference type="EMBL" id="CAF1378365.1"/>
    </source>
</evidence>
<dbReference type="AlphaFoldDB" id="A0A815JE01"/>
<feature type="disulfide bond" evidence="1">
    <location>
        <begin position="127"/>
        <end position="136"/>
    </location>
</feature>
<evidence type="ECO:0000256" key="1">
    <source>
        <dbReference type="PROSITE-ProRule" id="PRU00076"/>
    </source>
</evidence>
<organism evidence="4 7">
    <name type="scientific">Adineta ricciae</name>
    <name type="common">Rotifer</name>
    <dbReference type="NCBI Taxonomy" id="249248"/>
    <lineage>
        <taxon>Eukaryota</taxon>
        <taxon>Metazoa</taxon>
        <taxon>Spiralia</taxon>
        <taxon>Gnathifera</taxon>
        <taxon>Rotifera</taxon>
        <taxon>Eurotatoria</taxon>
        <taxon>Bdelloidea</taxon>
        <taxon>Adinetida</taxon>
        <taxon>Adinetidae</taxon>
        <taxon>Adineta</taxon>
    </lineage>
</organism>
<feature type="domain" description="EGF-like" evidence="3">
    <location>
        <begin position="99"/>
        <end position="137"/>
    </location>
</feature>
<dbReference type="PROSITE" id="PS50026">
    <property type="entry name" value="EGF_3"/>
    <property type="match status" value="1"/>
</dbReference>
<dbReference type="EMBL" id="CAJNOR010013355">
    <property type="protein sequence ID" value="CAF1672842.1"/>
    <property type="molecule type" value="Genomic_DNA"/>
</dbReference>
<dbReference type="Gene3D" id="2.10.25.10">
    <property type="entry name" value="Laminin"/>
    <property type="match status" value="1"/>
</dbReference>
<keyword evidence="2" id="KW-0812">Transmembrane</keyword>
<keyword evidence="6" id="KW-1185">Reference proteome</keyword>
<accession>A0A815JE01</accession>
<keyword evidence="2" id="KW-0472">Membrane</keyword>
<keyword evidence="1" id="KW-1015">Disulfide bond</keyword>
<dbReference type="PROSITE" id="PS00022">
    <property type="entry name" value="EGF_1"/>
    <property type="match status" value="1"/>
</dbReference>
<name>A0A815JE01_ADIRI</name>
<evidence type="ECO:0000313" key="5">
    <source>
        <dbReference type="EMBL" id="CAF1672842.1"/>
    </source>
</evidence>
<evidence type="ECO:0000313" key="6">
    <source>
        <dbReference type="Proteomes" id="UP000663828"/>
    </source>
</evidence>
<dbReference type="Proteomes" id="UP000663852">
    <property type="component" value="Unassembled WGS sequence"/>
</dbReference>
<evidence type="ECO:0000313" key="7">
    <source>
        <dbReference type="Proteomes" id="UP000663852"/>
    </source>
</evidence>
<sequence length="329" mass="36119">MHQTENVSADLTAIPEASMDSTNDKDRFWSRMFKVVIVLLMLSLLIAGIIVSVIYLTRMSNTTCTSTGTSFLPNDTTRSPLLNNISDETTHITSMFFTTENPCQITNPCQNGGSCHPRGTNETVCSCPAYYYGLRCEQTNATTDKLVISRVLSRNKWPDALAVIDVTSSMIGCATTIVQWMKQLHRSTTIKMYVFFNDGDNKNDAVKVINATGGIYAVNATNISEVLHMMNYAASKGSGGDGPENDIEALLYGINRCPSCKNIIHIADNSATPRDLVLLPSLKNKRIKVIPCEVSSNINPALMDIARRTNGSLHTLEQDVYDFPINTSG</sequence>